<dbReference type="STRING" id="879212.DespoDRAFT_03559"/>
<dbReference type="PANTHER" id="PTHR11707:SF28">
    <property type="entry name" value="60 KDA LYSOPHOSPHOLIPASE"/>
    <property type="match status" value="1"/>
</dbReference>
<evidence type="ECO:0000256" key="2">
    <source>
        <dbReference type="PIRSR" id="PIRSR001220-2"/>
    </source>
</evidence>
<feature type="domain" description="L-asparaginase N-terminal" evidence="3">
    <location>
        <begin position="4"/>
        <end position="156"/>
    </location>
</feature>
<feature type="active site" description="O-isoaspartyl threonine intermediate" evidence="1">
    <location>
        <position position="12"/>
    </location>
</feature>
<keyword evidence="4" id="KW-0808">Transferase</keyword>
<dbReference type="Pfam" id="PF00710">
    <property type="entry name" value="Asparaginase"/>
    <property type="match status" value="1"/>
</dbReference>
<proteinExistence type="predicted"/>
<dbReference type="InterPro" id="IPR036152">
    <property type="entry name" value="Asp/glu_Ase-like_sf"/>
</dbReference>
<dbReference type="PROSITE" id="PS51732">
    <property type="entry name" value="ASN_GLN_ASE_3"/>
    <property type="match status" value="1"/>
</dbReference>
<dbReference type="InterPro" id="IPR006034">
    <property type="entry name" value="Asparaginase/glutaminase-like"/>
</dbReference>
<evidence type="ECO:0000259" key="3">
    <source>
        <dbReference type="Pfam" id="PF00710"/>
    </source>
</evidence>
<name>I5B752_9BACT</name>
<dbReference type="PIRSF" id="PIRSF001220">
    <property type="entry name" value="L-ASNase_gatD"/>
    <property type="match status" value="1"/>
</dbReference>
<dbReference type="Proteomes" id="UP000005778">
    <property type="component" value="Chromosome"/>
</dbReference>
<gene>
    <name evidence="4" type="ORF">DespoDRAFT_03559</name>
</gene>
<evidence type="ECO:0000256" key="1">
    <source>
        <dbReference type="PIRSR" id="PIRSR001220-1"/>
    </source>
</evidence>
<organism evidence="4 5">
    <name type="scientific">Desulfobacter postgatei 2ac9</name>
    <dbReference type="NCBI Taxonomy" id="879212"/>
    <lineage>
        <taxon>Bacteria</taxon>
        <taxon>Pseudomonadati</taxon>
        <taxon>Thermodesulfobacteriota</taxon>
        <taxon>Desulfobacteria</taxon>
        <taxon>Desulfobacterales</taxon>
        <taxon>Desulfobacteraceae</taxon>
        <taxon>Desulfobacter</taxon>
    </lineage>
</organism>
<keyword evidence="5" id="KW-1185">Reference proteome</keyword>
<dbReference type="Gene3D" id="3.40.50.1170">
    <property type="entry name" value="L-asparaginase, N-terminal domain"/>
    <property type="match status" value="1"/>
</dbReference>
<sequence length="165" mass="17976">MDTISIIATGGTIDKIYFDAKSEYEVGPPNAIEVLNHFNLQVPYTITSLLRKDSLDLTDEDRELIAETVAADPCRMIIITHGTDTMPETARHIMAHGGAKDKTVVLTGALLPAMFSHTDAVFNIGCALGAVQKACPGVYIAMNGKIFMGGKVMKNRELGRFEEKF</sequence>
<dbReference type="AlphaFoldDB" id="I5B752"/>
<dbReference type="PIRSF" id="PIRSF500176">
    <property type="entry name" value="L_ASNase"/>
    <property type="match status" value="1"/>
</dbReference>
<reference evidence="4 5" key="2">
    <citation type="submission" date="2012-02" db="EMBL/GenBank/DDBJ databases">
        <title>Improved High-Quality Draft sequence of Desulfobacter postgatei 2ac9.</title>
        <authorList>
            <consortium name="US DOE Joint Genome Institute"/>
            <person name="Lucas S."/>
            <person name="Han J."/>
            <person name="Lapidus A."/>
            <person name="Cheng J.-F."/>
            <person name="Goodwin L."/>
            <person name="Pitluck S."/>
            <person name="Peters L."/>
            <person name="Ovchinnikova G."/>
            <person name="Held B."/>
            <person name="Detter J.C."/>
            <person name="Han C."/>
            <person name="Tapia R."/>
            <person name="Land M."/>
            <person name="Hauser L."/>
            <person name="Kyrpides N."/>
            <person name="Ivanova N."/>
            <person name="Pagani I."/>
            <person name="Orellana R."/>
            <person name="Lovley D."/>
            <person name="Woyke T."/>
        </authorList>
    </citation>
    <scope>NUCLEOTIDE SEQUENCE [LARGE SCALE GENOMIC DNA]</scope>
    <source>
        <strain evidence="4 5">2ac9</strain>
    </source>
</reference>
<feature type="binding site" evidence="2">
    <location>
        <begin position="83"/>
        <end position="84"/>
    </location>
    <ligand>
        <name>substrate</name>
    </ligand>
</feature>
<dbReference type="HOGENOM" id="CLU_019134_4_2_7"/>
<dbReference type="SUPFAM" id="SSF53774">
    <property type="entry name" value="Glutaminase/Asparaginase"/>
    <property type="match status" value="1"/>
</dbReference>
<protein>
    <submittedName>
        <fullName evidence="4">L-asparaginase/GlutRNAGln amidotransferase subunit D</fullName>
    </submittedName>
</protein>
<dbReference type="InterPro" id="IPR037152">
    <property type="entry name" value="L-asparaginase_N_sf"/>
</dbReference>
<dbReference type="GO" id="GO:0016740">
    <property type="term" value="F:transferase activity"/>
    <property type="evidence" value="ECO:0007669"/>
    <property type="project" value="UniProtKB-KW"/>
</dbReference>
<reference evidence="4 5" key="1">
    <citation type="submission" date="2011-09" db="EMBL/GenBank/DDBJ databases">
        <authorList>
            <consortium name="US DOE Joint Genome Institute (JGI-PGF)"/>
            <person name="Lucas S."/>
            <person name="Han J."/>
            <person name="Lapidus A."/>
            <person name="Cheng J.-F."/>
            <person name="Goodwin L."/>
            <person name="Pitluck S."/>
            <person name="Peters L."/>
            <person name="Land M.L."/>
            <person name="Hauser L."/>
            <person name="Orellana R."/>
            <person name="Lovley D."/>
            <person name="Woyke T.J."/>
        </authorList>
    </citation>
    <scope>NUCLEOTIDE SEQUENCE [LARGE SCALE GENOMIC DNA]</scope>
    <source>
        <strain evidence="4 5">2ac9</strain>
    </source>
</reference>
<dbReference type="PRINTS" id="PR00139">
    <property type="entry name" value="ASNGLNASE"/>
</dbReference>
<evidence type="ECO:0000313" key="4">
    <source>
        <dbReference type="EMBL" id="EIM65315.1"/>
    </source>
</evidence>
<evidence type="ECO:0000313" key="5">
    <source>
        <dbReference type="Proteomes" id="UP000005778"/>
    </source>
</evidence>
<dbReference type="RefSeq" id="WP_004075381.1">
    <property type="nucleotide sequence ID" value="NZ_CM001488.1"/>
</dbReference>
<dbReference type="OrthoDB" id="9788068at2"/>
<feature type="binding site" evidence="2">
    <location>
        <position position="54"/>
    </location>
    <ligand>
        <name>substrate</name>
    </ligand>
</feature>
<dbReference type="GO" id="GO:0004067">
    <property type="term" value="F:asparaginase activity"/>
    <property type="evidence" value="ECO:0007669"/>
    <property type="project" value="UniProtKB-UniRule"/>
</dbReference>
<dbReference type="InterPro" id="IPR027474">
    <property type="entry name" value="L-asparaginase_N"/>
</dbReference>
<accession>I5B752</accession>
<dbReference type="PANTHER" id="PTHR11707">
    <property type="entry name" value="L-ASPARAGINASE"/>
    <property type="match status" value="1"/>
</dbReference>
<dbReference type="eggNOG" id="COG0252">
    <property type="taxonomic scope" value="Bacteria"/>
</dbReference>
<dbReference type="EMBL" id="CM001488">
    <property type="protein sequence ID" value="EIM65315.1"/>
    <property type="molecule type" value="Genomic_DNA"/>
</dbReference>